<dbReference type="HOGENOM" id="CLU_2816347_0_0_1"/>
<sequence>MWYQITSRSSPISRPPRVSARPKFTNSISKDICKAETQKLDLKRSLLGRSTITRSQKISARPEPNNE</sequence>
<gene>
    <name evidence="2" type="ORF">MTR_0292s0040</name>
</gene>
<evidence type="ECO:0000256" key="1">
    <source>
        <dbReference type="SAM" id="MobiDB-lite"/>
    </source>
</evidence>
<proteinExistence type="predicted"/>
<dbReference type="Proteomes" id="UP000002051">
    <property type="component" value="Unassembled WGS sequence"/>
</dbReference>
<feature type="compositionally biased region" description="Low complexity" evidence="1">
    <location>
        <begin position="7"/>
        <end position="22"/>
    </location>
</feature>
<dbReference type="EnsemblPlants" id="KEH16164">
    <property type="protein sequence ID" value="KEH16164"/>
    <property type="gene ID" value="MTR_0292s0040"/>
</dbReference>
<reference evidence="2 4" key="2">
    <citation type="journal article" date="2014" name="BMC Genomics">
        <title>An improved genome release (version Mt4.0) for the model legume Medicago truncatula.</title>
        <authorList>
            <person name="Tang H."/>
            <person name="Krishnakumar V."/>
            <person name="Bidwell S."/>
            <person name="Rosen B."/>
            <person name="Chan A."/>
            <person name="Zhou S."/>
            <person name="Gentzbittel L."/>
            <person name="Childs K.L."/>
            <person name="Yandell M."/>
            <person name="Gundlach H."/>
            <person name="Mayer K.F."/>
            <person name="Schwartz D.C."/>
            <person name="Town C.D."/>
        </authorList>
    </citation>
    <scope>GENOME REANNOTATION</scope>
    <source>
        <strain evidence="2">A17</strain>
        <strain evidence="3 4">cv. Jemalong A17</strain>
    </source>
</reference>
<reference evidence="3" key="3">
    <citation type="submission" date="2015-06" db="UniProtKB">
        <authorList>
            <consortium name="EnsemblPlants"/>
        </authorList>
    </citation>
    <scope>IDENTIFICATION</scope>
    <source>
        <strain evidence="3">cv. Jemalong A17</strain>
    </source>
</reference>
<evidence type="ECO:0000313" key="2">
    <source>
        <dbReference type="EMBL" id="KEH16164.1"/>
    </source>
</evidence>
<accession>A0A072TF28</accession>
<reference evidence="2 4" key="1">
    <citation type="journal article" date="2011" name="Nature">
        <title>The Medicago genome provides insight into the evolution of rhizobial symbioses.</title>
        <authorList>
            <person name="Young N.D."/>
            <person name="Debelle F."/>
            <person name="Oldroyd G.E."/>
            <person name="Geurts R."/>
            <person name="Cannon S.B."/>
            <person name="Udvardi M.K."/>
            <person name="Benedito V.A."/>
            <person name="Mayer K.F."/>
            <person name="Gouzy J."/>
            <person name="Schoof H."/>
            <person name="Van de Peer Y."/>
            <person name="Proost S."/>
            <person name="Cook D.R."/>
            <person name="Meyers B.C."/>
            <person name="Spannagl M."/>
            <person name="Cheung F."/>
            <person name="De Mita S."/>
            <person name="Krishnakumar V."/>
            <person name="Gundlach H."/>
            <person name="Zhou S."/>
            <person name="Mudge J."/>
            <person name="Bharti A.K."/>
            <person name="Murray J.D."/>
            <person name="Naoumkina M.A."/>
            <person name="Rosen B."/>
            <person name="Silverstein K.A."/>
            <person name="Tang H."/>
            <person name="Rombauts S."/>
            <person name="Zhao P.X."/>
            <person name="Zhou P."/>
            <person name="Barbe V."/>
            <person name="Bardou P."/>
            <person name="Bechner M."/>
            <person name="Bellec A."/>
            <person name="Berger A."/>
            <person name="Berges H."/>
            <person name="Bidwell S."/>
            <person name="Bisseling T."/>
            <person name="Choisne N."/>
            <person name="Couloux A."/>
            <person name="Denny R."/>
            <person name="Deshpande S."/>
            <person name="Dai X."/>
            <person name="Doyle J.J."/>
            <person name="Dudez A.M."/>
            <person name="Farmer A.D."/>
            <person name="Fouteau S."/>
            <person name="Franken C."/>
            <person name="Gibelin C."/>
            <person name="Gish J."/>
            <person name="Goldstein S."/>
            <person name="Gonzalez A.J."/>
            <person name="Green P.J."/>
            <person name="Hallab A."/>
            <person name="Hartog M."/>
            <person name="Hua A."/>
            <person name="Humphray S.J."/>
            <person name="Jeong D.H."/>
            <person name="Jing Y."/>
            <person name="Jocker A."/>
            <person name="Kenton S.M."/>
            <person name="Kim D.J."/>
            <person name="Klee K."/>
            <person name="Lai H."/>
            <person name="Lang C."/>
            <person name="Lin S."/>
            <person name="Macmil S.L."/>
            <person name="Magdelenat G."/>
            <person name="Matthews L."/>
            <person name="McCorrison J."/>
            <person name="Monaghan E.L."/>
            <person name="Mun J.H."/>
            <person name="Najar F.Z."/>
            <person name="Nicholson C."/>
            <person name="Noirot C."/>
            <person name="O'Bleness M."/>
            <person name="Paule C.R."/>
            <person name="Poulain J."/>
            <person name="Prion F."/>
            <person name="Qin B."/>
            <person name="Qu C."/>
            <person name="Retzel E.F."/>
            <person name="Riddle C."/>
            <person name="Sallet E."/>
            <person name="Samain S."/>
            <person name="Samson N."/>
            <person name="Sanders I."/>
            <person name="Saurat O."/>
            <person name="Scarpelli C."/>
            <person name="Schiex T."/>
            <person name="Segurens B."/>
            <person name="Severin A.J."/>
            <person name="Sherrier D.J."/>
            <person name="Shi R."/>
            <person name="Sims S."/>
            <person name="Singer S.R."/>
            <person name="Sinharoy S."/>
            <person name="Sterck L."/>
            <person name="Viollet A."/>
            <person name="Wang B.B."/>
            <person name="Wang K."/>
            <person name="Wang M."/>
            <person name="Wang X."/>
            <person name="Warfsmann J."/>
            <person name="Weissenbach J."/>
            <person name="White D.D."/>
            <person name="White J.D."/>
            <person name="Wiley G.B."/>
            <person name="Wincker P."/>
            <person name="Xing Y."/>
            <person name="Yang L."/>
            <person name="Yao Z."/>
            <person name="Ying F."/>
            <person name="Zhai J."/>
            <person name="Zhou L."/>
            <person name="Zuber A."/>
            <person name="Denarie J."/>
            <person name="Dixon R.A."/>
            <person name="May G.D."/>
            <person name="Schwartz D.C."/>
            <person name="Rogers J."/>
            <person name="Quetier F."/>
            <person name="Town C.D."/>
            <person name="Roe B.A."/>
        </authorList>
    </citation>
    <scope>NUCLEOTIDE SEQUENCE [LARGE SCALE GENOMIC DNA]</scope>
    <source>
        <strain evidence="2">A17</strain>
        <strain evidence="3 4">cv. Jemalong A17</strain>
    </source>
</reference>
<keyword evidence="4" id="KW-1185">Reference proteome</keyword>
<evidence type="ECO:0000313" key="4">
    <source>
        <dbReference type="Proteomes" id="UP000002051"/>
    </source>
</evidence>
<feature type="region of interest" description="Disordered" evidence="1">
    <location>
        <begin position="1"/>
        <end position="23"/>
    </location>
</feature>
<dbReference type="AlphaFoldDB" id="A0A072TF28"/>
<dbReference type="EMBL" id="KL403017">
    <property type="protein sequence ID" value="KEH16164.1"/>
    <property type="molecule type" value="Genomic_DNA"/>
</dbReference>
<evidence type="ECO:0000313" key="3">
    <source>
        <dbReference type="EnsemblPlants" id="KEH16164"/>
    </source>
</evidence>
<protein>
    <submittedName>
        <fullName evidence="2 3">Uncharacterized protein</fullName>
    </submittedName>
</protein>
<organism evidence="2 4">
    <name type="scientific">Medicago truncatula</name>
    <name type="common">Barrel medic</name>
    <name type="synonym">Medicago tribuloides</name>
    <dbReference type="NCBI Taxonomy" id="3880"/>
    <lineage>
        <taxon>Eukaryota</taxon>
        <taxon>Viridiplantae</taxon>
        <taxon>Streptophyta</taxon>
        <taxon>Embryophyta</taxon>
        <taxon>Tracheophyta</taxon>
        <taxon>Spermatophyta</taxon>
        <taxon>Magnoliopsida</taxon>
        <taxon>eudicotyledons</taxon>
        <taxon>Gunneridae</taxon>
        <taxon>Pentapetalae</taxon>
        <taxon>rosids</taxon>
        <taxon>fabids</taxon>
        <taxon>Fabales</taxon>
        <taxon>Fabaceae</taxon>
        <taxon>Papilionoideae</taxon>
        <taxon>50 kb inversion clade</taxon>
        <taxon>NPAAA clade</taxon>
        <taxon>Hologalegina</taxon>
        <taxon>IRL clade</taxon>
        <taxon>Trifolieae</taxon>
        <taxon>Medicago</taxon>
    </lineage>
</organism>
<name>A0A072TF28_MEDTR</name>